<dbReference type="PANTHER" id="PTHR45947">
    <property type="entry name" value="SULFOQUINOVOSYL TRANSFERASE SQD2"/>
    <property type="match status" value="1"/>
</dbReference>
<gene>
    <name evidence="2" type="ORF">DF3PB_1070007</name>
</gene>
<dbReference type="Gene3D" id="3.40.50.2000">
    <property type="entry name" value="Glycogen Phosphorylase B"/>
    <property type="match status" value="2"/>
</dbReference>
<dbReference type="SUPFAM" id="SSF53756">
    <property type="entry name" value="UDP-Glycosyltransferase/glycogen phosphorylase"/>
    <property type="match status" value="1"/>
</dbReference>
<dbReference type="InterPro" id="IPR050194">
    <property type="entry name" value="Glycosyltransferase_grp1"/>
</dbReference>
<dbReference type="Pfam" id="PF13439">
    <property type="entry name" value="Glyco_transf_4"/>
    <property type="match status" value="1"/>
</dbReference>
<dbReference type="GO" id="GO:0016757">
    <property type="term" value="F:glycosyltransferase activity"/>
    <property type="evidence" value="ECO:0007669"/>
    <property type="project" value="TreeGrafter"/>
</dbReference>
<accession>A0A380T8J5</accession>
<dbReference type="InterPro" id="IPR028098">
    <property type="entry name" value="Glyco_trans_4-like_N"/>
</dbReference>
<dbReference type="CDD" id="cd03823">
    <property type="entry name" value="GT4_ExpE7-like"/>
    <property type="match status" value="1"/>
</dbReference>
<organism evidence="2">
    <name type="scientific">metagenome</name>
    <dbReference type="NCBI Taxonomy" id="256318"/>
    <lineage>
        <taxon>unclassified sequences</taxon>
        <taxon>metagenomes</taxon>
    </lineage>
</organism>
<proteinExistence type="predicted"/>
<dbReference type="PANTHER" id="PTHR45947:SF13">
    <property type="entry name" value="TRANSFERASE"/>
    <property type="match status" value="1"/>
</dbReference>
<dbReference type="EMBL" id="UIDG01000010">
    <property type="protein sequence ID" value="SUS03666.1"/>
    <property type="molecule type" value="Genomic_DNA"/>
</dbReference>
<dbReference type="AlphaFoldDB" id="A0A380T8J5"/>
<dbReference type="Pfam" id="PF13692">
    <property type="entry name" value="Glyco_trans_1_4"/>
    <property type="match status" value="1"/>
</dbReference>
<feature type="domain" description="Glycosyltransferase subfamily 4-like N-terminal" evidence="1">
    <location>
        <begin position="19"/>
        <end position="224"/>
    </location>
</feature>
<evidence type="ECO:0000259" key="1">
    <source>
        <dbReference type="Pfam" id="PF13439"/>
    </source>
</evidence>
<evidence type="ECO:0000313" key="2">
    <source>
        <dbReference type="EMBL" id="SUS03666.1"/>
    </source>
</evidence>
<name>A0A380T8J5_9ZZZZ</name>
<protein>
    <submittedName>
        <fullName evidence="2">Glycosyltransferase involved in cell wall bisynthesis</fullName>
    </submittedName>
</protein>
<reference evidence="2" key="1">
    <citation type="submission" date="2018-07" db="EMBL/GenBank/DDBJ databases">
        <authorList>
            <person name="Quirk P.G."/>
            <person name="Krulwich T.A."/>
        </authorList>
    </citation>
    <scope>NUCLEOTIDE SEQUENCE</scope>
</reference>
<keyword evidence="2" id="KW-0808">Transferase</keyword>
<sequence>MTSARVLYLCHGHPALHPGGTEIFAHDLFSAMRASGQAEPFFLGCATRLHRPLRPGAVLQAIAPGGDEALLSVGRFDRLMLAQTELTAFAHAMSELLTSFKPDIVHLHHLSLVGLEALVLIRRHAPQARIVMTLHDYHLICANDGLMLTCPEGGPCRQPSSDACHRCLPETPATRHALRRLRLNNLLSLVDQFIAPSAFLRERYVDWGLGAERIQVIANAVPAEDAPIPSGGFRQRRTFGVFGNIAPHKGTLVALEAARRLAAAGGDFGWRIHGGLGFQPPEFRQAFAEALTAASPLATHRGPYQREELPALLAAVDWVVVPSVWWENQPLVILEAFRHGRPVICSDLGGMAEAVQAGRDGLHFRAGDAADLAEMMARAASDPDLWQDLHDRRPAVPTLEDAAQEHLALYQELMQRKDAA</sequence>